<dbReference type="RefSeq" id="WP_183549721.1">
    <property type="nucleotide sequence ID" value="NZ_BMQT01000012.1"/>
</dbReference>
<name>A0A7W5A8T8_9ACTN</name>
<sequence length="107" mass="12194">MDDRARLEAYFAAVDVAQERLNSTNPTDSWLRRITKHAVPVSKRGTARMVVTNAVSPVQRRKARSMFRAGGFPEPGRRMFGDTELDAAPDTERRRAESLYMEAIKPW</sequence>
<keyword evidence="2" id="KW-1185">Reference proteome</keyword>
<dbReference type="Proteomes" id="UP000577707">
    <property type="component" value="Unassembled WGS sequence"/>
</dbReference>
<accession>A0A7W5A8T8</accession>
<gene>
    <name evidence="1" type="ORF">FHS12_004460</name>
</gene>
<reference evidence="1 2" key="1">
    <citation type="submission" date="2020-08" db="EMBL/GenBank/DDBJ databases">
        <title>Genomic Encyclopedia of Type Strains, Phase III (KMG-III): the genomes of soil and plant-associated and newly described type strains.</title>
        <authorList>
            <person name="Whitman W."/>
        </authorList>
    </citation>
    <scope>NUCLEOTIDE SEQUENCE [LARGE SCALE GENOMIC DNA]</scope>
    <source>
        <strain evidence="1 2">CECT 3302</strain>
    </source>
</reference>
<protein>
    <submittedName>
        <fullName evidence="1">Uncharacterized protein</fullName>
    </submittedName>
</protein>
<evidence type="ECO:0000313" key="1">
    <source>
        <dbReference type="EMBL" id="MBB3091490.1"/>
    </source>
</evidence>
<dbReference type="AlphaFoldDB" id="A0A7W5A8T8"/>
<comment type="caution">
    <text evidence="1">The sequence shown here is derived from an EMBL/GenBank/DDBJ whole genome shotgun (WGS) entry which is preliminary data.</text>
</comment>
<organism evidence="1 2">
    <name type="scientific">Nocardioides albus</name>
    <dbReference type="NCBI Taxonomy" id="1841"/>
    <lineage>
        <taxon>Bacteria</taxon>
        <taxon>Bacillati</taxon>
        <taxon>Actinomycetota</taxon>
        <taxon>Actinomycetes</taxon>
        <taxon>Propionibacteriales</taxon>
        <taxon>Nocardioidaceae</taxon>
        <taxon>Nocardioides</taxon>
    </lineage>
</organism>
<dbReference type="EMBL" id="JACHXG010000011">
    <property type="protein sequence ID" value="MBB3091490.1"/>
    <property type="molecule type" value="Genomic_DNA"/>
</dbReference>
<evidence type="ECO:0000313" key="2">
    <source>
        <dbReference type="Proteomes" id="UP000577707"/>
    </source>
</evidence>
<proteinExistence type="predicted"/>